<comment type="caution">
    <text evidence="3">The sequence shown here is derived from an EMBL/GenBank/DDBJ whole genome shotgun (WGS) entry which is preliminary data.</text>
</comment>
<dbReference type="Gene3D" id="3.40.50.880">
    <property type="match status" value="1"/>
</dbReference>
<dbReference type="InterPro" id="IPR017926">
    <property type="entry name" value="GATASE"/>
</dbReference>
<sequence>MKKILVLDNYDSFTYNLVQLLRELGYGDQTTVIRNDKLTLEEVEQYDAIMLSPGPGVPADAGLMPQVIQRYAPTKRMLGVCLGHQGIAESFGGTLYNLPAVLHGIATDADIITGNDRLFAGLPTQFKVGRYHSWVVQPESMPAELEVTAIDAQGQVLAFRHREYDVRGVQFHPESILTEYGKEMLKNWLEGNDE</sequence>
<dbReference type="PRINTS" id="PR00097">
    <property type="entry name" value="ANTSNTHASEII"/>
</dbReference>
<dbReference type="InterPro" id="IPR006221">
    <property type="entry name" value="TrpG/PapA_dom"/>
</dbReference>
<evidence type="ECO:0000259" key="2">
    <source>
        <dbReference type="Pfam" id="PF00117"/>
    </source>
</evidence>
<dbReference type="InterPro" id="IPR029062">
    <property type="entry name" value="Class_I_gatase-like"/>
</dbReference>
<keyword evidence="4" id="KW-1185">Reference proteome</keyword>
<accession>A0ABR7MJJ0</accession>
<dbReference type="PANTHER" id="PTHR43418:SF4">
    <property type="entry name" value="MULTIFUNCTIONAL TRYPTOPHAN BIOSYNTHESIS PROTEIN"/>
    <property type="match status" value="1"/>
</dbReference>
<dbReference type="PANTHER" id="PTHR43418">
    <property type="entry name" value="MULTIFUNCTIONAL TRYPTOPHAN BIOSYNTHESIS PROTEIN-RELATED"/>
    <property type="match status" value="1"/>
</dbReference>
<dbReference type="CDD" id="cd01743">
    <property type="entry name" value="GATase1_Anthranilate_Synthase"/>
    <property type="match status" value="1"/>
</dbReference>
<feature type="domain" description="Glutamine amidotransferase" evidence="2">
    <location>
        <begin position="5"/>
        <end position="189"/>
    </location>
</feature>
<gene>
    <name evidence="3" type="ORF">H8B15_09990</name>
</gene>
<evidence type="ECO:0000313" key="4">
    <source>
        <dbReference type="Proteomes" id="UP000622017"/>
    </source>
</evidence>
<dbReference type="SUPFAM" id="SSF52317">
    <property type="entry name" value="Class I glutamine amidotransferase-like"/>
    <property type="match status" value="1"/>
</dbReference>
<keyword evidence="1" id="KW-0315">Glutamine amidotransferase</keyword>
<name>A0ABR7MJJ0_9BACT</name>
<dbReference type="PROSITE" id="PS51273">
    <property type="entry name" value="GATASE_TYPE_1"/>
    <property type="match status" value="1"/>
</dbReference>
<evidence type="ECO:0000313" key="3">
    <source>
        <dbReference type="EMBL" id="MBC6611255.1"/>
    </source>
</evidence>
<evidence type="ECO:0000256" key="1">
    <source>
        <dbReference type="ARBA" id="ARBA00022962"/>
    </source>
</evidence>
<dbReference type="PRINTS" id="PR00096">
    <property type="entry name" value="GATASE"/>
</dbReference>
<proteinExistence type="predicted"/>
<dbReference type="Pfam" id="PF00117">
    <property type="entry name" value="GATase"/>
    <property type="match status" value="1"/>
</dbReference>
<dbReference type="Proteomes" id="UP000622017">
    <property type="component" value="Unassembled WGS sequence"/>
</dbReference>
<dbReference type="RefSeq" id="WP_187319546.1">
    <property type="nucleotide sequence ID" value="NZ_JACSCY010000006.1"/>
</dbReference>
<dbReference type="PRINTS" id="PR00099">
    <property type="entry name" value="CPSGATASE"/>
</dbReference>
<reference evidence="3 4" key="1">
    <citation type="submission" date="2020-08" db="EMBL/GenBank/DDBJ databases">
        <title>Hymenobacter sp.</title>
        <authorList>
            <person name="Kim M.K."/>
        </authorList>
    </citation>
    <scope>NUCLEOTIDE SEQUENCE [LARGE SCALE GENOMIC DNA]</scope>
    <source>
        <strain evidence="3 4">BT507</strain>
    </source>
</reference>
<protein>
    <submittedName>
        <fullName evidence="3">Aminodeoxychorismate/anthranilate synthase component II</fullName>
    </submittedName>
</protein>
<dbReference type="InterPro" id="IPR050472">
    <property type="entry name" value="Anth_synth/Amidotransfase"/>
</dbReference>
<dbReference type="NCBIfam" id="TIGR00566">
    <property type="entry name" value="trpG_papA"/>
    <property type="match status" value="1"/>
</dbReference>
<organism evidence="3 4">
    <name type="scientific">Hymenobacter citatus</name>
    <dbReference type="NCBI Taxonomy" id="2763506"/>
    <lineage>
        <taxon>Bacteria</taxon>
        <taxon>Pseudomonadati</taxon>
        <taxon>Bacteroidota</taxon>
        <taxon>Cytophagia</taxon>
        <taxon>Cytophagales</taxon>
        <taxon>Hymenobacteraceae</taxon>
        <taxon>Hymenobacter</taxon>
    </lineage>
</organism>
<dbReference type="EMBL" id="JACSCY010000006">
    <property type="protein sequence ID" value="MBC6611255.1"/>
    <property type="molecule type" value="Genomic_DNA"/>
</dbReference>